<dbReference type="EMBL" id="RBXR01000001">
    <property type="protein sequence ID" value="RKT69897.1"/>
    <property type="molecule type" value="Genomic_DNA"/>
</dbReference>
<dbReference type="InterPro" id="IPR050367">
    <property type="entry name" value="APC_superfamily"/>
</dbReference>
<accession>A0A495X7J5</accession>
<feature type="transmembrane region" description="Helical" evidence="6">
    <location>
        <begin position="379"/>
        <end position="397"/>
    </location>
</feature>
<reference evidence="7 8" key="1">
    <citation type="submission" date="2018-10" db="EMBL/GenBank/DDBJ databases">
        <title>Sequencing the genomes of 1000 actinobacteria strains.</title>
        <authorList>
            <person name="Klenk H.-P."/>
        </authorList>
    </citation>
    <scope>NUCLEOTIDE SEQUENCE [LARGE SCALE GENOMIC DNA]</scope>
    <source>
        <strain evidence="7 8">DSM 43911</strain>
    </source>
</reference>
<dbReference type="Pfam" id="PF13520">
    <property type="entry name" value="AA_permease_2"/>
    <property type="match status" value="1"/>
</dbReference>
<keyword evidence="8" id="KW-1185">Reference proteome</keyword>
<keyword evidence="3 6" id="KW-0812">Transmembrane</keyword>
<name>A0A495X7J5_9PSEU</name>
<evidence type="ECO:0000313" key="8">
    <source>
        <dbReference type="Proteomes" id="UP000272729"/>
    </source>
</evidence>
<gene>
    <name evidence="7" type="ORF">DFJ66_3135</name>
</gene>
<feature type="transmembrane region" description="Helical" evidence="6">
    <location>
        <begin position="321"/>
        <end position="338"/>
    </location>
</feature>
<feature type="transmembrane region" description="Helical" evidence="6">
    <location>
        <begin position="41"/>
        <end position="63"/>
    </location>
</feature>
<feature type="transmembrane region" description="Helical" evidence="6">
    <location>
        <begin position="344"/>
        <end position="367"/>
    </location>
</feature>
<evidence type="ECO:0000256" key="5">
    <source>
        <dbReference type="ARBA" id="ARBA00023136"/>
    </source>
</evidence>
<proteinExistence type="predicted"/>
<feature type="transmembrane region" description="Helical" evidence="6">
    <location>
        <begin position="84"/>
        <end position="105"/>
    </location>
</feature>
<dbReference type="RefSeq" id="WP_121221991.1">
    <property type="nucleotide sequence ID" value="NZ_JBIUBA010000010.1"/>
</dbReference>
<feature type="transmembrane region" description="Helical" evidence="6">
    <location>
        <begin position="403"/>
        <end position="422"/>
    </location>
</feature>
<keyword evidence="5 6" id="KW-0472">Membrane</keyword>
<dbReference type="InterPro" id="IPR002293">
    <property type="entry name" value="AA/rel_permease1"/>
</dbReference>
<comment type="subcellular location">
    <subcellularLocation>
        <location evidence="1">Cell membrane</location>
        <topology evidence="1">Multi-pass membrane protein</topology>
    </subcellularLocation>
</comment>
<feature type="transmembrane region" description="Helical" evidence="6">
    <location>
        <begin position="117"/>
        <end position="137"/>
    </location>
</feature>
<feature type="transmembrane region" description="Helical" evidence="6">
    <location>
        <begin position="188"/>
        <end position="206"/>
    </location>
</feature>
<feature type="transmembrane region" description="Helical" evidence="6">
    <location>
        <begin position="149"/>
        <end position="168"/>
    </location>
</feature>
<evidence type="ECO:0000256" key="1">
    <source>
        <dbReference type="ARBA" id="ARBA00004651"/>
    </source>
</evidence>
<dbReference type="PIRSF" id="PIRSF006060">
    <property type="entry name" value="AA_transporter"/>
    <property type="match status" value="1"/>
</dbReference>
<feature type="transmembrane region" description="Helical" evidence="6">
    <location>
        <begin position="227"/>
        <end position="249"/>
    </location>
</feature>
<comment type="caution">
    <text evidence="7">The sequence shown here is derived from an EMBL/GenBank/DDBJ whole genome shotgun (WGS) entry which is preliminary data.</text>
</comment>
<evidence type="ECO:0000256" key="2">
    <source>
        <dbReference type="ARBA" id="ARBA00022475"/>
    </source>
</evidence>
<dbReference type="Proteomes" id="UP000272729">
    <property type="component" value="Unassembled WGS sequence"/>
</dbReference>
<dbReference type="OrthoDB" id="4568421at2"/>
<dbReference type="Gene3D" id="1.20.1740.10">
    <property type="entry name" value="Amino acid/polyamine transporter I"/>
    <property type="match status" value="1"/>
</dbReference>
<keyword evidence="2" id="KW-1003">Cell membrane</keyword>
<sequence>MAHSLKRAVSGWLLYFFVLGDILGAGVYVLVGSIAGAVGGAVWLPLLCALALAALTGGSYAELATKYPRAGGSAHYATRAFGNAAGAVVGFCMLAAGVVSVGALARAFAGDYLGTLVSMPTVVVVVVFLAGLAALNIRGITESLRANAVATLVELGGLVVVIVLGAWVVARGDADPSRLTQVDTGSGLFSAVLAGTVLAYYSFVGFETSVNLAEEVRDPRRSYPRALFGALATVGVVYLLIGLVTAASVPTDRLAASSGPLLEVVRVAGGVPEWLFSLVALVAVANGALLTGIMSSRLAYGMARDGLLPAALGRVLPVRRTPWVAVLTTSGASLLLALTGEVEVLASTLVLLLLVVFLAVNAAVLVLRRDPGDGDHFRVPTAVPVLGIGSCVLLATQVEPGTWVRGSLLLGLGLVLAAVNALRDRRTAARQPS</sequence>
<protein>
    <submittedName>
        <fullName evidence="7">Amino acid/polyamine/organocation transporter (APC superfamily)</fullName>
    </submittedName>
</protein>
<evidence type="ECO:0000256" key="6">
    <source>
        <dbReference type="SAM" id="Phobius"/>
    </source>
</evidence>
<dbReference type="GO" id="GO:0022857">
    <property type="term" value="F:transmembrane transporter activity"/>
    <property type="evidence" value="ECO:0007669"/>
    <property type="project" value="InterPro"/>
</dbReference>
<dbReference type="PANTHER" id="PTHR42770:SF7">
    <property type="entry name" value="MEMBRANE PROTEIN"/>
    <property type="match status" value="1"/>
</dbReference>
<evidence type="ECO:0000313" key="7">
    <source>
        <dbReference type="EMBL" id="RKT69897.1"/>
    </source>
</evidence>
<feature type="transmembrane region" description="Helical" evidence="6">
    <location>
        <begin position="274"/>
        <end position="300"/>
    </location>
</feature>
<evidence type="ECO:0000256" key="4">
    <source>
        <dbReference type="ARBA" id="ARBA00022989"/>
    </source>
</evidence>
<keyword evidence="4 6" id="KW-1133">Transmembrane helix</keyword>
<feature type="transmembrane region" description="Helical" evidence="6">
    <location>
        <begin position="12"/>
        <end position="35"/>
    </location>
</feature>
<dbReference type="GO" id="GO:0005886">
    <property type="term" value="C:plasma membrane"/>
    <property type="evidence" value="ECO:0007669"/>
    <property type="project" value="UniProtKB-SubCell"/>
</dbReference>
<evidence type="ECO:0000256" key="3">
    <source>
        <dbReference type="ARBA" id="ARBA00022692"/>
    </source>
</evidence>
<dbReference type="PANTHER" id="PTHR42770">
    <property type="entry name" value="AMINO ACID TRANSPORTER-RELATED"/>
    <property type="match status" value="1"/>
</dbReference>
<organism evidence="7 8">
    <name type="scientific">Saccharothrix variisporea</name>
    <dbReference type="NCBI Taxonomy" id="543527"/>
    <lineage>
        <taxon>Bacteria</taxon>
        <taxon>Bacillati</taxon>
        <taxon>Actinomycetota</taxon>
        <taxon>Actinomycetes</taxon>
        <taxon>Pseudonocardiales</taxon>
        <taxon>Pseudonocardiaceae</taxon>
        <taxon>Saccharothrix</taxon>
    </lineage>
</organism>
<dbReference type="AlphaFoldDB" id="A0A495X7J5"/>